<dbReference type="InterPro" id="IPR010237">
    <property type="entry name" value="Pyr-5-nucltdase"/>
</dbReference>
<accession>A0A1X6YBJ1</accession>
<reference evidence="1 4" key="2">
    <citation type="submission" date="2018-03" db="EMBL/GenBank/DDBJ databases">
        <title>Genomic Encyclopedia of Archaeal and Bacterial Type Strains, Phase II (KMG-II): from individual species to whole genera.</title>
        <authorList>
            <person name="Goeker M."/>
        </authorList>
    </citation>
    <scope>NUCLEOTIDE SEQUENCE [LARGE SCALE GENOMIC DNA]</scope>
    <source>
        <strain evidence="1 4">DSM 29956</strain>
    </source>
</reference>
<dbReference type="PANTHER" id="PTHR12725:SF117">
    <property type="entry name" value="HALOACID DEHALOGENASE-LIKE HYDROLASE"/>
    <property type="match status" value="1"/>
</dbReference>
<dbReference type="InterPro" id="IPR023214">
    <property type="entry name" value="HAD_sf"/>
</dbReference>
<dbReference type="InterPro" id="IPR006439">
    <property type="entry name" value="HAD-SF_hydro_IA"/>
</dbReference>
<reference evidence="2 3" key="1">
    <citation type="submission" date="2017-03" db="EMBL/GenBank/DDBJ databases">
        <authorList>
            <person name="Afonso C.L."/>
            <person name="Miller P.J."/>
            <person name="Scott M.A."/>
            <person name="Spackman E."/>
            <person name="Goraichik I."/>
            <person name="Dimitrov K.M."/>
            <person name="Suarez D.L."/>
            <person name="Swayne D.E."/>
        </authorList>
    </citation>
    <scope>NUCLEOTIDE SEQUENCE [LARGE SCALE GENOMIC DNA]</scope>
    <source>
        <strain evidence="2 3">CECT 8367</strain>
    </source>
</reference>
<dbReference type="SUPFAM" id="SSF56784">
    <property type="entry name" value="HAD-like"/>
    <property type="match status" value="1"/>
</dbReference>
<keyword evidence="2" id="KW-0378">Hydrolase</keyword>
<dbReference type="NCBIfam" id="TIGR01993">
    <property type="entry name" value="Pyr-5-nucltdase"/>
    <property type="match status" value="1"/>
</dbReference>
<gene>
    <name evidence="1" type="ORF">CLV79_103188</name>
    <name evidence="2" type="ORF">LOS8367_00211</name>
</gene>
<dbReference type="CDD" id="cd02604">
    <property type="entry name" value="HAD_5NT"/>
    <property type="match status" value="1"/>
</dbReference>
<dbReference type="Gene3D" id="1.10.150.450">
    <property type="match status" value="1"/>
</dbReference>
<evidence type="ECO:0000313" key="3">
    <source>
        <dbReference type="Proteomes" id="UP000193495"/>
    </source>
</evidence>
<evidence type="ECO:0000313" key="4">
    <source>
        <dbReference type="Proteomes" id="UP000240624"/>
    </source>
</evidence>
<dbReference type="SFLD" id="SFLDS00003">
    <property type="entry name" value="Haloacid_Dehalogenase"/>
    <property type="match status" value="1"/>
</dbReference>
<dbReference type="Proteomes" id="UP000193495">
    <property type="component" value="Unassembled WGS sequence"/>
</dbReference>
<keyword evidence="4" id="KW-1185">Reference proteome</keyword>
<dbReference type="Gene3D" id="3.40.50.1000">
    <property type="entry name" value="HAD superfamily/HAD-like"/>
    <property type="match status" value="1"/>
</dbReference>
<evidence type="ECO:0000313" key="1">
    <source>
        <dbReference type="EMBL" id="PSK87139.1"/>
    </source>
</evidence>
<dbReference type="AlphaFoldDB" id="A0A1X6YBJ1"/>
<proteinExistence type="predicted"/>
<dbReference type="NCBIfam" id="TIGR01509">
    <property type="entry name" value="HAD-SF-IA-v3"/>
    <property type="match status" value="1"/>
</dbReference>
<protein>
    <submittedName>
        <fullName evidence="2">Haloacid dehalogenase-like hydrolase</fullName>
    </submittedName>
    <submittedName>
        <fullName evidence="1">Putative hydrolase of the HAD superfamily</fullName>
    </submittedName>
</protein>
<name>A0A1X6YBJ1_9RHOB</name>
<sequence>MTALLTDIAAEFSHVRAWVFDLDNTLYPPRVRLFDQIEARMRAWMMRELRVEATEADRLRADYWTRYGTTLAGLMAEHGLPADDFLLDVHDIDMGGLEADPGLAAAIAALPGRRIVYTNGTRPYAQRVLAARGLTGVFDAVYGVEHAGLVPKPERAAFEAVFALDGLAPDQGAMFEDDPRNLAVPHAMGMRTVLVGPPEALRADHIHHHTADLAGFVSQLAP</sequence>
<dbReference type="Pfam" id="PF00702">
    <property type="entry name" value="Hydrolase"/>
    <property type="match status" value="1"/>
</dbReference>
<dbReference type="OrthoDB" id="9803141at2"/>
<organism evidence="2 3">
    <name type="scientific">Limimaricola soesokkakensis</name>
    <dbReference type="NCBI Taxonomy" id="1343159"/>
    <lineage>
        <taxon>Bacteria</taxon>
        <taxon>Pseudomonadati</taxon>
        <taxon>Pseudomonadota</taxon>
        <taxon>Alphaproteobacteria</taxon>
        <taxon>Rhodobacterales</taxon>
        <taxon>Paracoccaceae</taxon>
        <taxon>Limimaricola</taxon>
    </lineage>
</organism>
<dbReference type="PANTHER" id="PTHR12725">
    <property type="entry name" value="HALOACID DEHALOGENASE-LIKE HYDROLASE"/>
    <property type="match status" value="1"/>
</dbReference>
<dbReference type="SFLD" id="SFLDG01132">
    <property type="entry name" value="C1.5.3:_5'-Nucleotidase_Like"/>
    <property type="match status" value="1"/>
</dbReference>
<dbReference type="SFLD" id="SFLDG01129">
    <property type="entry name" value="C1.5:_HAD__Beta-PGM__Phosphata"/>
    <property type="match status" value="1"/>
</dbReference>
<dbReference type="GO" id="GO:0016787">
    <property type="term" value="F:hydrolase activity"/>
    <property type="evidence" value="ECO:0007669"/>
    <property type="project" value="UniProtKB-KW"/>
</dbReference>
<evidence type="ECO:0000313" key="2">
    <source>
        <dbReference type="EMBL" id="SLN15848.1"/>
    </source>
</evidence>
<dbReference type="InterPro" id="IPR036412">
    <property type="entry name" value="HAD-like_sf"/>
</dbReference>
<dbReference type="EMBL" id="FWFY01000001">
    <property type="protein sequence ID" value="SLN15848.1"/>
    <property type="molecule type" value="Genomic_DNA"/>
</dbReference>
<dbReference type="EMBL" id="PYGB01000003">
    <property type="protein sequence ID" value="PSK87139.1"/>
    <property type="molecule type" value="Genomic_DNA"/>
</dbReference>
<dbReference type="Proteomes" id="UP000240624">
    <property type="component" value="Unassembled WGS sequence"/>
</dbReference>
<dbReference type="RefSeq" id="WP_085894591.1">
    <property type="nucleotide sequence ID" value="NZ_CAXPGX010000064.1"/>
</dbReference>